<reference evidence="8 9" key="1">
    <citation type="submission" date="2023-06" db="EMBL/GenBank/DDBJ databases">
        <title>Identification and characterization of horizontal gene transfer across gut microbiota members of farm animals based on homology search.</title>
        <authorList>
            <person name="Schwarzerova J."/>
            <person name="Nykrynova M."/>
            <person name="Jureckova K."/>
            <person name="Cejkova D."/>
            <person name="Rychlik I."/>
        </authorList>
    </citation>
    <scope>NUCLEOTIDE SEQUENCE [LARGE SCALE GENOMIC DNA]</scope>
    <source>
        <strain evidence="8 9">ET39</strain>
    </source>
</reference>
<reference evidence="8 9" key="3">
    <citation type="submission" date="2023-06" db="EMBL/GenBank/DDBJ databases">
        <authorList>
            <person name="Zeman M."/>
            <person name="Kubasova T."/>
            <person name="Jahodarova E."/>
            <person name="Nykrynova M."/>
            <person name="Rychlik I."/>
        </authorList>
    </citation>
    <scope>NUCLEOTIDE SEQUENCE [LARGE SCALE GENOMIC DNA]</scope>
    <source>
        <strain evidence="8 9">ET39</strain>
    </source>
</reference>
<sequence>MKMIRKLKNHYIAKCNYIKYVKKLPIDDHRIVLESQQGKEFGGNIYYIAKELLLNKDYASFQVDICVQKEKIDSARAFYEAKGLSGIHFIETNTKKYYQAMASAKYLISDNTFLPYFIKKEGQIYLNTWHGTPLKSLGKSIQNDMHNIGNTQKNFVYSDYLLYPNSYTRDHMIEDYMLEDLCHNTYLMDGYPRNTAFFDEETKKEIIEKYSLKGMQVIAYMPTWRGTLSNKSNPIIEANLQYILGEFEENAKEDQIVYVNLHPIESASVDFSAYTKVKPFPKEYETYEFLNVADVLITDYSSVFFDFLNTRKKIILYTYDRADYLSSRGIYRSLDAFPFPIVDSMAEVIREINLPKQYEDEALLKEFCPYDDAQASHRICQRVLFQRDMGMEEGWIADNQKKNVFIYAGRLANNGITASLKNLLNNVDKEKNNYYLLFSTKDVRNNLDTVKELTQSIRYYCYKGAANLTISQKVWQLMYKMRLIQTDRFMKRMRGLYQYELQRIFASARIDTIIQFSGYGYHTINLFSTFPGNKVIYVHANMLEEIRIRKNQREDALRYAYSAYDKVAVVTDDIIEPTTEISRRSDNIFVCHNVIDHQGIEAKGKLPLQLTDKTTVYPGISQLDSVLSNGRKKFINIGRFSPEKGQMRLLDAFSRVCRTCGDVDLIIIGGSSYKDHYNKIVEHVEKLHLQDHVILVKNLPNPFPLVKKCDYSVLSSFAEGFGLVIAEADVLGLPVVSVDISGPRNFIKKYGGTLVPNSEEGLYEGMMECIRGNVPCMHVDYAQYNKEAVKEFEALL</sequence>
<dbReference type="EMBL" id="JAUDCG010000010">
    <property type="protein sequence ID" value="MDM8156648.1"/>
    <property type="molecule type" value="Genomic_DNA"/>
</dbReference>
<evidence type="ECO:0000256" key="1">
    <source>
        <dbReference type="ARBA" id="ARBA00004202"/>
    </source>
</evidence>
<dbReference type="InterPro" id="IPR043149">
    <property type="entry name" value="TagF_N"/>
</dbReference>
<dbReference type="RefSeq" id="WP_289607116.1">
    <property type="nucleotide sequence ID" value="NZ_JAUDCG010000010.1"/>
</dbReference>
<dbReference type="InterPro" id="IPR051612">
    <property type="entry name" value="Teichoic_Acid_Biosynth"/>
</dbReference>
<keyword evidence="3" id="KW-1003">Cell membrane</keyword>
<keyword evidence="6" id="KW-0472">Membrane</keyword>
<dbReference type="Gene3D" id="3.40.50.11820">
    <property type="match status" value="1"/>
</dbReference>
<protein>
    <submittedName>
        <fullName evidence="8">Glycosyltransferase</fullName>
    </submittedName>
</protein>
<evidence type="ECO:0000256" key="2">
    <source>
        <dbReference type="ARBA" id="ARBA00010488"/>
    </source>
</evidence>
<dbReference type="InterPro" id="IPR007554">
    <property type="entry name" value="Glycerophosphate_synth"/>
</dbReference>
<comment type="caution">
    <text evidence="8">The sequence shown here is derived from an EMBL/GenBank/DDBJ whole genome shotgun (WGS) entry which is preliminary data.</text>
</comment>
<dbReference type="CDD" id="cd03811">
    <property type="entry name" value="GT4_GT28_WabH-like"/>
    <property type="match status" value="1"/>
</dbReference>
<keyword evidence="9" id="KW-1185">Reference proteome</keyword>
<dbReference type="Pfam" id="PF00534">
    <property type="entry name" value="Glycos_transf_1"/>
    <property type="match status" value="1"/>
</dbReference>
<evidence type="ECO:0000256" key="4">
    <source>
        <dbReference type="ARBA" id="ARBA00022679"/>
    </source>
</evidence>
<keyword evidence="4" id="KW-0808">Transferase</keyword>
<dbReference type="InterPro" id="IPR043148">
    <property type="entry name" value="TagF_C"/>
</dbReference>
<evidence type="ECO:0000259" key="7">
    <source>
        <dbReference type="Pfam" id="PF00534"/>
    </source>
</evidence>
<dbReference type="Proteomes" id="UP001529340">
    <property type="component" value="Unassembled WGS sequence"/>
</dbReference>
<reference evidence="9" key="2">
    <citation type="submission" date="2023-06" db="EMBL/GenBank/DDBJ databases">
        <title>Identification and characterization of horizontal gene transfer across gut microbiota members of farm animals based on homology search.</title>
        <authorList>
            <person name="Zeman M."/>
            <person name="Kubasova T."/>
            <person name="Jahodarova E."/>
            <person name="Nykrynova M."/>
            <person name="Rychlik I."/>
        </authorList>
    </citation>
    <scope>NUCLEOTIDE SEQUENCE [LARGE SCALE GENOMIC DNA]</scope>
    <source>
        <strain evidence="9">ET39</strain>
    </source>
</reference>
<comment type="similarity">
    <text evidence="2">Belongs to the CDP-glycerol glycerophosphotransferase family.</text>
</comment>
<evidence type="ECO:0000256" key="6">
    <source>
        <dbReference type="ARBA" id="ARBA00023136"/>
    </source>
</evidence>
<organism evidence="8 9">
    <name type="scientific">Amedibacillus dolichus</name>
    <dbReference type="NCBI Taxonomy" id="31971"/>
    <lineage>
        <taxon>Bacteria</taxon>
        <taxon>Bacillati</taxon>
        <taxon>Bacillota</taxon>
        <taxon>Erysipelotrichia</taxon>
        <taxon>Erysipelotrichales</taxon>
        <taxon>Erysipelotrichaceae</taxon>
        <taxon>Amedibacillus</taxon>
    </lineage>
</organism>
<dbReference type="InterPro" id="IPR001296">
    <property type="entry name" value="Glyco_trans_1"/>
</dbReference>
<name>A0ABT7UAJ0_9FIRM</name>
<keyword evidence="5" id="KW-0777">Teichoic acid biosynthesis</keyword>
<evidence type="ECO:0000313" key="9">
    <source>
        <dbReference type="Proteomes" id="UP001529340"/>
    </source>
</evidence>
<dbReference type="PANTHER" id="PTHR37316">
    <property type="entry name" value="TEICHOIC ACID GLYCEROL-PHOSPHATE PRIMASE"/>
    <property type="match status" value="1"/>
</dbReference>
<dbReference type="SUPFAM" id="SSF53756">
    <property type="entry name" value="UDP-Glycosyltransferase/glycogen phosphorylase"/>
    <property type="match status" value="2"/>
</dbReference>
<proteinExistence type="inferred from homology"/>
<comment type="subcellular location">
    <subcellularLocation>
        <location evidence="1">Cell membrane</location>
        <topology evidence="1">Peripheral membrane protein</topology>
    </subcellularLocation>
</comment>
<gene>
    <name evidence="8" type="ORF">QUV96_03220</name>
</gene>
<dbReference type="Pfam" id="PF04464">
    <property type="entry name" value="Glyphos_transf"/>
    <property type="match status" value="1"/>
</dbReference>
<evidence type="ECO:0000313" key="8">
    <source>
        <dbReference type="EMBL" id="MDM8156648.1"/>
    </source>
</evidence>
<dbReference type="Gene3D" id="3.40.50.12580">
    <property type="match status" value="1"/>
</dbReference>
<evidence type="ECO:0000256" key="3">
    <source>
        <dbReference type="ARBA" id="ARBA00022475"/>
    </source>
</evidence>
<accession>A0ABT7UAJ0</accession>
<feature type="domain" description="Glycosyl transferase family 1" evidence="7">
    <location>
        <begin position="628"/>
        <end position="772"/>
    </location>
</feature>
<evidence type="ECO:0000256" key="5">
    <source>
        <dbReference type="ARBA" id="ARBA00022944"/>
    </source>
</evidence>
<dbReference type="PANTHER" id="PTHR37316:SF3">
    <property type="entry name" value="TEICHOIC ACID GLYCEROL-PHOSPHATE TRANSFERASE"/>
    <property type="match status" value="1"/>
</dbReference>
<dbReference type="Gene3D" id="3.40.50.2000">
    <property type="entry name" value="Glycogen Phosphorylase B"/>
    <property type="match status" value="2"/>
</dbReference>